<dbReference type="Gene3D" id="1.20.1070.10">
    <property type="entry name" value="Rhodopsin 7-helix transmembrane proteins"/>
    <property type="match status" value="2"/>
</dbReference>
<keyword evidence="9" id="KW-1185">Reference proteome</keyword>
<protein>
    <recommendedName>
        <fullName evidence="7">G-protein coupled receptors family 1 profile domain-containing protein</fullName>
    </recommendedName>
</protein>
<dbReference type="PROSITE" id="PS50262">
    <property type="entry name" value="G_PROTEIN_RECEP_F1_2"/>
    <property type="match status" value="2"/>
</dbReference>
<dbReference type="EnsemblMetazoa" id="XM_038190825.1">
    <property type="protein sequence ID" value="XP_038046753.1"/>
    <property type="gene ID" value="LOC119720959"/>
</dbReference>
<dbReference type="AlphaFoldDB" id="A0A913Z4I9"/>
<dbReference type="Pfam" id="PF00001">
    <property type="entry name" value="7tm_1"/>
    <property type="match status" value="2"/>
</dbReference>
<keyword evidence="5" id="KW-0807">Transducer</keyword>
<evidence type="ECO:0000256" key="3">
    <source>
        <dbReference type="ARBA" id="ARBA00022989"/>
    </source>
</evidence>
<evidence type="ECO:0000313" key="9">
    <source>
        <dbReference type="Proteomes" id="UP000887568"/>
    </source>
</evidence>
<evidence type="ECO:0000256" key="2">
    <source>
        <dbReference type="ARBA" id="ARBA00022692"/>
    </source>
</evidence>
<dbReference type="GeneID" id="119720959"/>
<feature type="transmembrane region" description="Helical" evidence="6">
    <location>
        <begin position="558"/>
        <end position="580"/>
    </location>
</feature>
<dbReference type="RefSeq" id="XP_038046753.1">
    <property type="nucleotide sequence ID" value="XM_038190825.1"/>
</dbReference>
<feature type="domain" description="G-protein coupled receptors family 1 profile" evidence="7">
    <location>
        <begin position="21"/>
        <end position="294"/>
    </location>
</feature>
<evidence type="ECO:0000259" key="7">
    <source>
        <dbReference type="PROSITE" id="PS50262"/>
    </source>
</evidence>
<dbReference type="CDD" id="cd00637">
    <property type="entry name" value="7tm_classA_rhodopsin-like"/>
    <property type="match status" value="2"/>
</dbReference>
<dbReference type="GO" id="GO:0016020">
    <property type="term" value="C:membrane"/>
    <property type="evidence" value="ECO:0007669"/>
    <property type="project" value="UniProtKB-SubCell"/>
</dbReference>
<proteinExistence type="inferred from homology"/>
<feature type="transmembrane region" description="Helical" evidence="6">
    <location>
        <begin position="167"/>
        <end position="189"/>
    </location>
</feature>
<accession>A0A913Z4I9</accession>
<evidence type="ECO:0000313" key="8">
    <source>
        <dbReference type="EnsemblMetazoa" id="XP_038046753.1"/>
    </source>
</evidence>
<dbReference type="PANTHER" id="PTHR45698">
    <property type="entry name" value="TRACE AMINE-ASSOCIATED RECEPTOR 19N-RELATED"/>
    <property type="match status" value="1"/>
</dbReference>
<feature type="transmembrane region" description="Helical" evidence="6">
    <location>
        <begin position="128"/>
        <end position="147"/>
    </location>
</feature>
<feature type="transmembrane region" description="Helical" evidence="6">
    <location>
        <begin position="241"/>
        <end position="263"/>
    </location>
</feature>
<dbReference type="OMA" id="ESAQIWE"/>
<evidence type="ECO:0000256" key="5">
    <source>
        <dbReference type="RuleBase" id="RU000688"/>
    </source>
</evidence>
<keyword evidence="2 5" id="KW-0812">Transmembrane</keyword>
<dbReference type="PANTHER" id="PTHR45698:SF1">
    <property type="entry name" value="TRACE AMINE-ASSOCIATED RECEPTOR 13C-LIKE"/>
    <property type="match status" value="1"/>
</dbReference>
<feature type="transmembrane region" description="Helical" evidence="6">
    <location>
        <begin position="275"/>
        <end position="296"/>
    </location>
</feature>
<dbReference type="PRINTS" id="PR00237">
    <property type="entry name" value="GPCRRHODOPSN"/>
</dbReference>
<sequence>MEEILWLRVFKTIVGIVGILGNSLVCVVIGKVSSMQTRTNAFIFHQAVVDLLGSLLILLQSEAPLPDPVPNNALGWVVCHVWFSNFASFLLFVVSTYNLLSLTLERYFAIVHPFKYQAAFAKRPRLKVGVAIAACWIIGAVINSYGITTFNEQSGRCVSSVANRSKIIGGLTAVLQYIVPVAVMLFAYIRISVELKRGAARVGPAPANVGPTAGTSTADGNAQPEGVMESLLRARRNTFKMLLIVFITFLVCWTPNQVIYLLFNLGWNVNFDAWYLLLSVGMVAGNCCVNPVIYAFKYRQFRKGLRELFCRRLVHLEENMEEILWLRIFKTIVGIVGILGNSLVCVVIGRVSSMQTRTNAFIFHQAVVDLLGSLMILLQSEAPLPDPVPNNALGWVVCNVWYSNFVLFLLFIISTFNLLSLTMERYFAIVHPFKYQATFAKRPRLKVGVVIAACWITAIILKSYNLTIFKLQDGRCVSNAENRSKVIGGLTVVPQYIVPVAMMLFAYIRIIVELKRGAARVGPAPANVGPAAGASSDNAQPEGVMESLLRARRNTFKMLLIVFITFLVCWTPNQVIFLLFNLGWELSFDEWYYLLSVAMVAANCCVNPVIYAFKYRQFRKGLREVFCRRLVRLEEASNAVSFAQTI</sequence>
<keyword evidence="3 6" id="KW-1133">Transmembrane helix</keyword>
<keyword evidence="4 6" id="KW-0472">Membrane</keyword>
<dbReference type="InterPro" id="IPR000276">
    <property type="entry name" value="GPCR_Rhodpsn"/>
</dbReference>
<feature type="transmembrane region" description="Helical" evidence="6">
    <location>
        <begin position="12"/>
        <end position="30"/>
    </location>
</feature>
<dbReference type="OrthoDB" id="10042731at2759"/>
<feature type="transmembrane region" description="Helical" evidence="6">
    <location>
        <begin position="592"/>
        <end position="613"/>
    </location>
</feature>
<keyword evidence="5" id="KW-0297">G-protein coupled receptor</keyword>
<comment type="subcellular location">
    <subcellularLocation>
        <location evidence="1">Membrane</location>
    </subcellularLocation>
</comment>
<evidence type="ECO:0000256" key="4">
    <source>
        <dbReference type="ARBA" id="ARBA00023136"/>
    </source>
</evidence>
<dbReference type="PROSITE" id="PS00237">
    <property type="entry name" value="G_PROTEIN_RECEP_F1_1"/>
    <property type="match status" value="2"/>
</dbReference>
<comment type="similarity">
    <text evidence="5">Belongs to the G-protein coupled receptor 1 family.</text>
</comment>
<dbReference type="Proteomes" id="UP000887568">
    <property type="component" value="Unplaced"/>
</dbReference>
<feature type="transmembrane region" description="Helical" evidence="6">
    <location>
        <begin position="400"/>
        <end position="423"/>
    </location>
</feature>
<dbReference type="InterPro" id="IPR017452">
    <property type="entry name" value="GPCR_Rhodpsn_7TM"/>
</dbReference>
<feature type="transmembrane region" description="Helical" evidence="6">
    <location>
        <begin position="444"/>
        <end position="466"/>
    </location>
</feature>
<organism evidence="8 9">
    <name type="scientific">Patiria miniata</name>
    <name type="common">Bat star</name>
    <name type="synonym">Asterina miniata</name>
    <dbReference type="NCBI Taxonomy" id="46514"/>
    <lineage>
        <taxon>Eukaryota</taxon>
        <taxon>Metazoa</taxon>
        <taxon>Echinodermata</taxon>
        <taxon>Eleutherozoa</taxon>
        <taxon>Asterozoa</taxon>
        <taxon>Asteroidea</taxon>
        <taxon>Valvatacea</taxon>
        <taxon>Valvatida</taxon>
        <taxon>Asterinidae</taxon>
        <taxon>Patiria</taxon>
    </lineage>
</organism>
<dbReference type="SMART" id="SM01381">
    <property type="entry name" value="7TM_GPCR_Srsx"/>
    <property type="match status" value="1"/>
</dbReference>
<dbReference type="SUPFAM" id="SSF81321">
    <property type="entry name" value="Family A G protein-coupled receptor-like"/>
    <property type="match status" value="2"/>
</dbReference>
<feature type="transmembrane region" description="Helical" evidence="6">
    <location>
        <begin position="486"/>
        <end position="508"/>
    </location>
</feature>
<dbReference type="GO" id="GO:0004930">
    <property type="term" value="F:G protein-coupled receptor activity"/>
    <property type="evidence" value="ECO:0007669"/>
    <property type="project" value="UniProtKB-KW"/>
</dbReference>
<evidence type="ECO:0000256" key="6">
    <source>
        <dbReference type="SAM" id="Phobius"/>
    </source>
</evidence>
<feature type="transmembrane region" description="Helical" evidence="6">
    <location>
        <begin position="73"/>
        <end position="100"/>
    </location>
</feature>
<keyword evidence="5" id="KW-0675">Receptor</keyword>
<feature type="domain" description="G-protein coupled receptors family 1 profile" evidence="7">
    <location>
        <begin position="340"/>
        <end position="611"/>
    </location>
</feature>
<name>A0A913Z4I9_PATMI</name>
<reference evidence="8" key="1">
    <citation type="submission" date="2022-11" db="UniProtKB">
        <authorList>
            <consortium name="EnsemblMetazoa"/>
        </authorList>
    </citation>
    <scope>IDENTIFICATION</scope>
</reference>
<evidence type="ECO:0000256" key="1">
    <source>
        <dbReference type="ARBA" id="ARBA00004370"/>
    </source>
</evidence>